<evidence type="ECO:0000256" key="1">
    <source>
        <dbReference type="SAM" id="MobiDB-lite"/>
    </source>
</evidence>
<reference evidence="2" key="1">
    <citation type="submission" date="2021-04" db="EMBL/GenBank/DDBJ databases">
        <title>Genome based classification of Actinospica acidithermotolerans sp. nov., an actinobacterium isolated from an Indonesian hot spring.</title>
        <authorList>
            <person name="Kusuma A.B."/>
            <person name="Putra K.E."/>
            <person name="Nafisah S."/>
            <person name="Loh J."/>
            <person name="Nouioui I."/>
            <person name="Goodfellow M."/>
        </authorList>
    </citation>
    <scope>NUCLEOTIDE SEQUENCE</scope>
    <source>
        <strain evidence="2">DSM 45618</strain>
    </source>
</reference>
<protein>
    <submittedName>
        <fullName evidence="2">Uncharacterized protein</fullName>
    </submittedName>
</protein>
<dbReference type="AlphaFoldDB" id="A0A8J7WJW7"/>
<name>A0A8J7WJW7_9ACTN</name>
<evidence type="ECO:0000313" key="2">
    <source>
        <dbReference type="EMBL" id="MBS2963643.1"/>
    </source>
</evidence>
<sequence>MTSRAQQTSRGTESRSTSASTDPLALAHAGQAAFCAARLPWYGLDPGWRGERRLGSLCTDADGTVQYGTLLHGDAPTGRPGGDPQRRAVTVVTMAPLPRRPVLRPDGTARGFVEAATVAAAAAVAGIGLVEEQWPWHLDVSVREHWMDQQRELAAQVAQRLGDTPWRLLTLTVDLLPQVFHYRESEYGWVLATAAQHCFLAAYGRGVSAYSLAFTRVGLDEYVS</sequence>
<feature type="compositionally biased region" description="Polar residues" evidence="1">
    <location>
        <begin position="1"/>
        <end position="21"/>
    </location>
</feature>
<dbReference type="RefSeq" id="WP_211467530.1">
    <property type="nucleotide sequence ID" value="NZ_JAGSXH010000031.1"/>
</dbReference>
<dbReference type="Proteomes" id="UP000677913">
    <property type="component" value="Unassembled WGS sequence"/>
</dbReference>
<comment type="caution">
    <text evidence="2">The sequence shown here is derived from an EMBL/GenBank/DDBJ whole genome shotgun (WGS) entry which is preliminary data.</text>
</comment>
<evidence type="ECO:0000313" key="3">
    <source>
        <dbReference type="Proteomes" id="UP000677913"/>
    </source>
</evidence>
<organism evidence="2 3">
    <name type="scientific">Actinocrinis puniceicyclus</name>
    <dbReference type="NCBI Taxonomy" id="977794"/>
    <lineage>
        <taxon>Bacteria</taxon>
        <taxon>Bacillati</taxon>
        <taxon>Actinomycetota</taxon>
        <taxon>Actinomycetes</taxon>
        <taxon>Catenulisporales</taxon>
        <taxon>Actinospicaceae</taxon>
        <taxon>Actinocrinis</taxon>
    </lineage>
</organism>
<dbReference type="EMBL" id="JAGSXH010000031">
    <property type="protein sequence ID" value="MBS2963643.1"/>
    <property type="molecule type" value="Genomic_DNA"/>
</dbReference>
<gene>
    <name evidence="2" type="ORF">KGA66_11330</name>
</gene>
<accession>A0A8J7WJW7</accession>
<keyword evidence="3" id="KW-1185">Reference proteome</keyword>
<proteinExistence type="predicted"/>
<feature type="region of interest" description="Disordered" evidence="1">
    <location>
        <begin position="1"/>
        <end position="23"/>
    </location>
</feature>